<feature type="transmembrane region" description="Helical" evidence="1">
    <location>
        <begin position="100"/>
        <end position="123"/>
    </location>
</feature>
<dbReference type="InterPro" id="IPR050640">
    <property type="entry name" value="Bact_2-comp_sensor_kinase"/>
</dbReference>
<comment type="caution">
    <text evidence="3">The sequence shown here is derived from an EMBL/GenBank/DDBJ whole genome shotgun (WGS) entry which is preliminary data.</text>
</comment>
<organism evidence="3 4">
    <name type="scientific">Lacihabitans soyangensis</name>
    <dbReference type="NCBI Taxonomy" id="869394"/>
    <lineage>
        <taxon>Bacteria</taxon>
        <taxon>Pseudomonadati</taxon>
        <taxon>Bacteroidota</taxon>
        <taxon>Cytophagia</taxon>
        <taxon>Cytophagales</taxon>
        <taxon>Leadbetterellaceae</taxon>
        <taxon>Lacihabitans</taxon>
    </lineage>
</organism>
<keyword evidence="4" id="KW-1185">Reference proteome</keyword>
<dbReference type="GO" id="GO:0000155">
    <property type="term" value="F:phosphorelay sensor kinase activity"/>
    <property type="evidence" value="ECO:0007669"/>
    <property type="project" value="InterPro"/>
</dbReference>
<dbReference type="AlphaFoldDB" id="A0AAE3H342"/>
<dbReference type="PANTHER" id="PTHR34220">
    <property type="entry name" value="SENSOR HISTIDINE KINASE YPDA"/>
    <property type="match status" value="1"/>
</dbReference>
<gene>
    <name evidence="3" type="ORF">EGI31_10805</name>
</gene>
<feature type="domain" description="Signal transduction histidine kinase internal region" evidence="2">
    <location>
        <begin position="212"/>
        <end position="291"/>
    </location>
</feature>
<dbReference type="Proteomes" id="UP001204144">
    <property type="component" value="Unassembled WGS sequence"/>
</dbReference>
<keyword evidence="3" id="KW-0808">Transferase</keyword>
<feature type="transmembrane region" description="Helical" evidence="1">
    <location>
        <begin position="177"/>
        <end position="194"/>
    </location>
</feature>
<evidence type="ECO:0000256" key="1">
    <source>
        <dbReference type="SAM" id="Phobius"/>
    </source>
</evidence>
<evidence type="ECO:0000313" key="4">
    <source>
        <dbReference type="Proteomes" id="UP001204144"/>
    </source>
</evidence>
<sequence length="402" mass="46640">MKNALDLPKNTSPTLGGLEKVSKDSLKIQFSKVSFFVKENWIWIVLGLTILSLIHSYWYFQIELGVDKLLAKHTSLSKAYVNSKSNAYAESFAIGKLLSFWWSILYDSRSAFFTILGITILLSEFNYQILFKNLFVEEGRKGKFFYLVILVFFYGFIYLLLNAIIDPKLSPIGFPKFFTNFWLISMVVYSYFAYASESYIKIRELALQKTKAELVALKAQINPHFLFNVLNNLYGQAIVEDSPKTASGIERLSRIMRHVVEETKTERSPIEKELKFVEDFIELQKMRIPDRPNIKLSTEIFWDGESANIAPLLVIPFIENAFKYGISVTNESFFEMKLRVENKILLFESRNSIIKKADKLEMGTGTGLENTRRRLDLYYPGRHKLDILSENEVFEVKMQVRL</sequence>
<protein>
    <submittedName>
        <fullName evidence="3">Histidine kinase</fullName>
    </submittedName>
</protein>
<dbReference type="PANTHER" id="PTHR34220:SF7">
    <property type="entry name" value="SENSOR HISTIDINE KINASE YPDA"/>
    <property type="match status" value="1"/>
</dbReference>
<proteinExistence type="predicted"/>
<keyword evidence="3" id="KW-0418">Kinase</keyword>
<evidence type="ECO:0000313" key="3">
    <source>
        <dbReference type="EMBL" id="MCP9763445.1"/>
    </source>
</evidence>
<feature type="transmembrane region" description="Helical" evidence="1">
    <location>
        <begin position="41"/>
        <end position="60"/>
    </location>
</feature>
<dbReference type="RefSeq" id="WP_255037227.1">
    <property type="nucleotide sequence ID" value="NZ_RJUF01000029.1"/>
</dbReference>
<keyword evidence="1" id="KW-0472">Membrane</keyword>
<feature type="transmembrane region" description="Helical" evidence="1">
    <location>
        <begin position="144"/>
        <end position="165"/>
    </location>
</feature>
<reference evidence="3 4" key="1">
    <citation type="submission" date="2018-11" db="EMBL/GenBank/DDBJ databases">
        <title>Novel bacteria species description.</title>
        <authorList>
            <person name="Han J.-H."/>
        </authorList>
    </citation>
    <scope>NUCLEOTIDE SEQUENCE [LARGE SCALE GENOMIC DNA]</scope>
    <source>
        <strain evidence="3 4">KCTC23259</strain>
    </source>
</reference>
<accession>A0AAE3H342</accession>
<dbReference type="EMBL" id="RJUF01000029">
    <property type="protein sequence ID" value="MCP9763445.1"/>
    <property type="molecule type" value="Genomic_DNA"/>
</dbReference>
<dbReference type="InterPro" id="IPR010559">
    <property type="entry name" value="Sig_transdc_His_kin_internal"/>
</dbReference>
<dbReference type="Pfam" id="PF06580">
    <property type="entry name" value="His_kinase"/>
    <property type="match status" value="1"/>
</dbReference>
<dbReference type="GO" id="GO:0016020">
    <property type="term" value="C:membrane"/>
    <property type="evidence" value="ECO:0007669"/>
    <property type="project" value="InterPro"/>
</dbReference>
<name>A0AAE3H342_9BACT</name>
<keyword evidence="1" id="KW-1133">Transmembrane helix</keyword>
<evidence type="ECO:0000259" key="2">
    <source>
        <dbReference type="Pfam" id="PF06580"/>
    </source>
</evidence>
<keyword evidence="1" id="KW-0812">Transmembrane</keyword>